<sequence length="88" mass="9726">MTAKVHRSPVILSTGHKAMGILKVCPNLLHETLQPSPMPPIVDTVNPMRVNSPTLREPDRDQPMLRSLSITTRSPSRMAPLPLRLLLG</sequence>
<dbReference type="VEuPathDB" id="FungiDB:I7I53_00330"/>
<dbReference type="Proteomes" id="UP000663419">
    <property type="component" value="Chromosome 3"/>
</dbReference>
<name>A0A8A1LGX1_AJEC8</name>
<proteinExistence type="predicted"/>
<accession>A0A8A1LGX1</accession>
<evidence type="ECO:0000256" key="1">
    <source>
        <dbReference type="SAM" id="MobiDB-lite"/>
    </source>
</evidence>
<dbReference type="EMBL" id="CP069104">
    <property type="protein sequence ID" value="QSS53156.1"/>
    <property type="molecule type" value="Genomic_DNA"/>
</dbReference>
<feature type="region of interest" description="Disordered" evidence="1">
    <location>
        <begin position="37"/>
        <end position="62"/>
    </location>
</feature>
<dbReference type="AlphaFoldDB" id="A0A8A1LGX1"/>
<protein>
    <submittedName>
        <fullName evidence="2">Uncharacterized protein</fullName>
    </submittedName>
</protein>
<organism evidence="2 3">
    <name type="scientific">Ajellomyces capsulatus (strain H88)</name>
    <name type="common">Darling's disease fungus</name>
    <name type="synonym">Histoplasma capsulatum</name>
    <dbReference type="NCBI Taxonomy" id="544711"/>
    <lineage>
        <taxon>Eukaryota</taxon>
        <taxon>Fungi</taxon>
        <taxon>Dikarya</taxon>
        <taxon>Ascomycota</taxon>
        <taxon>Pezizomycotina</taxon>
        <taxon>Eurotiomycetes</taxon>
        <taxon>Eurotiomycetidae</taxon>
        <taxon>Onygenales</taxon>
        <taxon>Ajellomycetaceae</taxon>
        <taxon>Histoplasma</taxon>
    </lineage>
</organism>
<evidence type="ECO:0000313" key="2">
    <source>
        <dbReference type="EMBL" id="QSS53156.1"/>
    </source>
</evidence>
<gene>
    <name evidence="2" type="ORF">I7I53_00330</name>
</gene>
<reference evidence="2" key="1">
    <citation type="submission" date="2021-01" db="EMBL/GenBank/DDBJ databases">
        <title>Chromosome-level genome assembly of a human fungal pathogen reveals clustering of transcriptionally co-regulated genes.</title>
        <authorList>
            <person name="Voorhies M."/>
            <person name="Cohen S."/>
            <person name="Shea T.P."/>
            <person name="Petrus S."/>
            <person name="Munoz J.F."/>
            <person name="Poplawski S."/>
            <person name="Goldman W.E."/>
            <person name="Michael T."/>
            <person name="Cuomo C.A."/>
            <person name="Sil A."/>
            <person name="Beyhan S."/>
        </authorList>
    </citation>
    <scope>NUCLEOTIDE SEQUENCE</scope>
    <source>
        <strain evidence="2">H88</strain>
    </source>
</reference>
<evidence type="ECO:0000313" key="3">
    <source>
        <dbReference type="Proteomes" id="UP000663419"/>
    </source>
</evidence>